<dbReference type="InterPro" id="IPR050587">
    <property type="entry name" value="GNT1/Glycosyltrans_8"/>
</dbReference>
<reference evidence="1" key="1">
    <citation type="submission" date="2023-02" db="EMBL/GenBank/DDBJ databases">
        <title>Mating type loci evolution in Malassezia.</title>
        <authorList>
            <person name="Coelho M.A."/>
        </authorList>
    </citation>
    <scope>NUCLEOTIDE SEQUENCE</scope>
    <source>
        <strain evidence="1">CBS 14136</strain>
    </source>
</reference>
<evidence type="ECO:0008006" key="3">
    <source>
        <dbReference type="Google" id="ProtNLM"/>
    </source>
</evidence>
<gene>
    <name evidence="1" type="ORF">MPSI1_002144</name>
</gene>
<dbReference type="InterPro" id="IPR029044">
    <property type="entry name" value="Nucleotide-diphossugar_trans"/>
</dbReference>
<dbReference type="AlphaFoldDB" id="A0AAF0JDY5"/>
<dbReference type="InterPro" id="IPR002495">
    <property type="entry name" value="Glyco_trans_8"/>
</dbReference>
<dbReference type="EMBL" id="CP118376">
    <property type="protein sequence ID" value="WFD43482.1"/>
    <property type="molecule type" value="Genomic_DNA"/>
</dbReference>
<evidence type="ECO:0000313" key="2">
    <source>
        <dbReference type="Proteomes" id="UP001214628"/>
    </source>
</evidence>
<protein>
    <recommendedName>
        <fullName evidence="3">Galactinol synthase</fullName>
    </recommendedName>
</protein>
<dbReference type="Pfam" id="PF01501">
    <property type="entry name" value="Glyco_transf_8"/>
    <property type="match status" value="1"/>
</dbReference>
<dbReference type="GO" id="GO:0016757">
    <property type="term" value="F:glycosyltransferase activity"/>
    <property type="evidence" value="ECO:0007669"/>
    <property type="project" value="InterPro"/>
</dbReference>
<dbReference type="PANTHER" id="PTHR11183">
    <property type="entry name" value="GLYCOGENIN SUBFAMILY MEMBER"/>
    <property type="match status" value="1"/>
</dbReference>
<dbReference type="Proteomes" id="UP001214628">
    <property type="component" value="Chromosome 2"/>
</dbReference>
<sequence length="286" mass="32944">MVTEEVDADTRAIISKLGCTVREVTYWDPGVGTEAMAFARFKNVWTKLRVMELTEYDRVILMDTDMLVRHNMDELMDWPLDTRNGPAIAAGSACTCNPNRIPTYPADWIPENCPFTRQSAPNCHDQGIIPNQDSPPSHHLLNGGLVIIEPSQDQVDALAHFIQTEPEKIASYRFPDQDLLSELYHGRYIPLPWKYNALKKLPQCHPQVWCDDQVRNVHYILDKPWITGWPGDARDDEDARLHQWWWDAYHALQSRPEQIGLSAKEWKTYLDVHVNDAPRKPTNDSC</sequence>
<keyword evidence="2" id="KW-1185">Reference proteome</keyword>
<dbReference type="SUPFAM" id="SSF53448">
    <property type="entry name" value="Nucleotide-diphospho-sugar transferases"/>
    <property type="match status" value="1"/>
</dbReference>
<dbReference type="Gene3D" id="3.90.550.10">
    <property type="entry name" value="Spore Coat Polysaccharide Biosynthesis Protein SpsA, Chain A"/>
    <property type="match status" value="1"/>
</dbReference>
<proteinExistence type="predicted"/>
<name>A0AAF0JDY5_9BASI</name>
<accession>A0AAF0JDY5</accession>
<evidence type="ECO:0000313" key="1">
    <source>
        <dbReference type="EMBL" id="WFD43482.1"/>
    </source>
</evidence>
<organism evidence="1 2">
    <name type="scientific">Malassezia psittaci</name>
    <dbReference type="NCBI Taxonomy" id="1821823"/>
    <lineage>
        <taxon>Eukaryota</taxon>
        <taxon>Fungi</taxon>
        <taxon>Dikarya</taxon>
        <taxon>Basidiomycota</taxon>
        <taxon>Ustilaginomycotina</taxon>
        <taxon>Malasseziomycetes</taxon>
        <taxon>Malasseziales</taxon>
        <taxon>Malasseziaceae</taxon>
        <taxon>Malassezia</taxon>
    </lineage>
</organism>